<proteinExistence type="inferred from homology"/>
<keyword evidence="7" id="KW-0456">Lyase</keyword>
<dbReference type="GO" id="GO:0106300">
    <property type="term" value="P:protein-DNA covalent cross-linking repair"/>
    <property type="evidence" value="ECO:0007669"/>
    <property type="project" value="InterPro"/>
</dbReference>
<keyword evidence="2 8" id="KW-0645">Protease</keyword>
<dbReference type="RefSeq" id="WP_304274080.1">
    <property type="nucleotide sequence ID" value="NZ_QFQZ01000006.1"/>
</dbReference>
<dbReference type="Proteomes" id="UP000249393">
    <property type="component" value="Unassembled WGS sequence"/>
</dbReference>
<keyword evidence="4 8" id="KW-0378">Hydrolase</keyword>
<evidence type="ECO:0000256" key="7">
    <source>
        <dbReference type="ARBA" id="ARBA00023239"/>
    </source>
</evidence>
<evidence type="ECO:0000256" key="1">
    <source>
        <dbReference type="ARBA" id="ARBA00008136"/>
    </source>
</evidence>
<accession>A0A2W5XFM2</accession>
<evidence type="ECO:0000256" key="4">
    <source>
        <dbReference type="ARBA" id="ARBA00022801"/>
    </source>
</evidence>
<dbReference type="PANTHER" id="PTHR13604">
    <property type="entry name" value="DC12-RELATED"/>
    <property type="match status" value="1"/>
</dbReference>
<evidence type="ECO:0000256" key="6">
    <source>
        <dbReference type="ARBA" id="ARBA00023125"/>
    </source>
</evidence>
<dbReference type="EMBL" id="QFQZ01000006">
    <property type="protein sequence ID" value="PZR36511.1"/>
    <property type="molecule type" value="Genomic_DNA"/>
</dbReference>
<comment type="similarity">
    <text evidence="1 8">Belongs to the SOS response-associated peptidase family.</text>
</comment>
<dbReference type="SUPFAM" id="SSF143081">
    <property type="entry name" value="BB1717-like"/>
    <property type="match status" value="1"/>
</dbReference>
<evidence type="ECO:0000256" key="8">
    <source>
        <dbReference type="RuleBase" id="RU364100"/>
    </source>
</evidence>
<dbReference type="GO" id="GO:0008233">
    <property type="term" value="F:peptidase activity"/>
    <property type="evidence" value="ECO:0007669"/>
    <property type="project" value="UniProtKB-KW"/>
</dbReference>
<evidence type="ECO:0000313" key="10">
    <source>
        <dbReference type="Proteomes" id="UP000249393"/>
    </source>
</evidence>
<dbReference type="GO" id="GO:0006508">
    <property type="term" value="P:proteolysis"/>
    <property type="evidence" value="ECO:0007669"/>
    <property type="project" value="UniProtKB-KW"/>
</dbReference>
<evidence type="ECO:0000256" key="2">
    <source>
        <dbReference type="ARBA" id="ARBA00022670"/>
    </source>
</evidence>
<dbReference type="EC" id="3.4.-.-" evidence="8"/>
<dbReference type="InterPro" id="IPR003738">
    <property type="entry name" value="SRAP"/>
</dbReference>
<comment type="caution">
    <text evidence="9">The sequence shown here is derived from an EMBL/GenBank/DDBJ whole genome shotgun (WGS) entry which is preliminary data.</text>
</comment>
<keyword evidence="5" id="KW-0190">Covalent protein-DNA linkage</keyword>
<dbReference type="Gene3D" id="3.90.1680.20">
    <property type="match status" value="2"/>
</dbReference>
<dbReference type="Gene3D" id="6.10.250.570">
    <property type="match status" value="1"/>
</dbReference>
<dbReference type="GO" id="GO:0016829">
    <property type="term" value="F:lyase activity"/>
    <property type="evidence" value="ECO:0007669"/>
    <property type="project" value="UniProtKB-KW"/>
</dbReference>
<evidence type="ECO:0000256" key="5">
    <source>
        <dbReference type="ARBA" id="ARBA00023124"/>
    </source>
</evidence>
<evidence type="ECO:0000313" key="9">
    <source>
        <dbReference type="EMBL" id="PZR36511.1"/>
    </source>
</evidence>
<dbReference type="PANTHER" id="PTHR13604:SF0">
    <property type="entry name" value="ABASIC SITE PROCESSING PROTEIN HMCES"/>
    <property type="match status" value="1"/>
</dbReference>
<dbReference type="GO" id="GO:0003697">
    <property type="term" value="F:single-stranded DNA binding"/>
    <property type="evidence" value="ECO:0007669"/>
    <property type="project" value="InterPro"/>
</dbReference>
<sequence>MCNLYSQRRGQAEILAATRAMDRVGNMPPLPGIFPDMAAPIVRQAADGSGLELAMARWGMPSPFFVQRQAAEKRAEALRKKGHVIDDARLGELIKAEPDRGVTNVRKTDSPHWRRWLTPEHRCLVPLTAFAEPNQVGGVPGENVWFALNEERPLAFFAGVHQPAWTCVRKASEGEVTCDLYAFLTTSANSVVGAVHDKAMPVILTTAEERDVWMRAPWDEAKALQRPLADDALVIVNRGVGVKQDPPKEPEETPL</sequence>
<name>A0A2W5XFM2_9CAUL</name>
<reference evidence="9 10" key="1">
    <citation type="submission" date="2017-08" db="EMBL/GenBank/DDBJ databases">
        <title>Infants hospitalized years apart are colonized by the same room-sourced microbial strains.</title>
        <authorList>
            <person name="Brooks B."/>
            <person name="Olm M.R."/>
            <person name="Firek B.A."/>
            <person name="Baker R."/>
            <person name="Thomas B.C."/>
            <person name="Morowitz M.J."/>
            <person name="Banfield J.F."/>
        </authorList>
    </citation>
    <scope>NUCLEOTIDE SEQUENCE [LARGE SCALE GENOMIC DNA]</scope>
    <source>
        <strain evidence="9">S2_003_000_R2_4</strain>
    </source>
</reference>
<evidence type="ECO:0000256" key="3">
    <source>
        <dbReference type="ARBA" id="ARBA00022763"/>
    </source>
</evidence>
<organism evidence="9 10">
    <name type="scientific">Caulobacter segnis</name>
    <dbReference type="NCBI Taxonomy" id="88688"/>
    <lineage>
        <taxon>Bacteria</taxon>
        <taxon>Pseudomonadati</taxon>
        <taxon>Pseudomonadota</taxon>
        <taxon>Alphaproteobacteria</taxon>
        <taxon>Caulobacterales</taxon>
        <taxon>Caulobacteraceae</taxon>
        <taxon>Caulobacter</taxon>
    </lineage>
</organism>
<protein>
    <recommendedName>
        <fullName evidence="8">Abasic site processing protein</fullName>
        <ecNumber evidence="8">3.4.-.-</ecNumber>
    </recommendedName>
</protein>
<keyword evidence="3" id="KW-0227">DNA damage</keyword>
<gene>
    <name evidence="9" type="ORF">DI526_03480</name>
</gene>
<dbReference type="InterPro" id="IPR036590">
    <property type="entry name" value="SRAP-like"/>
</dbReference>
<keyword evidence="6" id="KW-0238">DNA-binding</keyword>
<dbReference type="AlphaFoldDB" id="A0A2W5XFM2"/>
<dbReference type="Pfam" id="PF02586">
    <property type="entry name" value="SRAP"/>
    <property type="match status" value="1"/>
</dbReference>